<dbReference type="InterPro" id="IPR035906">
    <property type="entry name" value="MetI-like_sf"/>
</dbReference>
<comment type="caution">
    <text evidence="9">The sequence shown here is derived from an EMBL/GenBank/DDBJ whole genome shotgun (WGS) entry which is preliminary data.</text>
</comment>
<dbReference type="PANTHER" id="PTHR30465:SF43">
    <property type="entry name" value="OLIGOPEPTIDE ABC TRANSPORTER, PERMEASE PROTEIN"/>
    <property type="match status" value="1"/>
</dbReference>
<protein>
    <submittedName>
        <fullName evidence="9">Peptide/nickel transport system permease protein</fullName>
    </submittedName>
</protein>
<evidence type="ECO:0000256" key="3">
    <source>
        <dbReference type="ARBA" id="ARBA00022475"/>
    </source>
</evidence>
<evidence type="ECO:0000256" key="4">
    <source>
        <dbReference type="ARBA" id="ARBA00022692"/>
    </source>
</evidence>
<accession>A0A3D9V309</accession>
<feature type="domain" description="ABC transmembrane type-1" evidence="8">
    <location>
        <begin position="101"/>
        <end position="313"/>
    </location>
</feature>
<evidence type="ECO:0000259" key="8">
    <source>
        <dbReference type="PROSITE" id="PS50928"/>
    </source>
</evidence>
<keyword evidence="10" id="KW-1185">Reference proteome</keyword>
<feature type="transmembrane region" description="Helical" evidence="7">
    <location>
        <begin position="252"/>
        <end position="274"/>
    </location>
</feature>
<dbReference type="InterPro" id="IPR000515">
    <property type="entry name" value="MetI-like"/>
</dbReference>
<gene>
    <name evidence="9" type="ORF">DFJ64_1167</name>
</gene>
<dbReference type="PROSITE" id="PS50928">
    <property type="entry name" value="ABC_TM1"/>
    <property type="match status" value="1"/>
</dbReference>
<feature type="transmembrane region" description="Helical" evidence="7">
    <location>
        <begin position="294"/>
        <end position="320"/>
    </location>
</feature>
<dbReference type="PANTHER" id="PTHR30465">
    <property type="entry name" value="INNER MEMBRANE ABC TRANSPORTER"/>
    <property type="match status" value="1"/>
</dbReference>
<feature type="transmembrane region" description="Helical" evidence="7">
    <location>
        <begin position="190"/>
        <end position="209"/>
    </location>
</feature>
<dbReference type="GO" id="GO:0055085">
    <property type="term" value="P:transmembrane transport"/>
    <property type="evidence" value="ECO:0007669"/>
    <property type="project" value="InterPro"/>
</dbReference>
<evidence type="ECO:0000313" key="9">
    <source>
        <dbReference type="EMBL" id="REF35776.1"/>
    </source>
</evidence>
<keyword evidence="5 7" id="KW-1133">Transmembrane helix</keyword>
<dbReference type="CDD" id="cd06261">
    <property type="entry name" value="TM_PBP2"/>
    <property type="match status" value="1"/>
</dbReference>
<keyword evidence="2 7" id="KW-0813">Transport</keyword>
<dbReference type="Proteomes" id="UP000256485">
    <property type="component" value="Unassembled WGS sequence"/>
</dbReference>
<feature type="transmembrane region" description="Helical" evidence="7">
    <location>
        <begin position="103"/>
        <end position="125"/>
    </location>
</feature>
<dbReference type="InterPro" id="IPR045621">
    <property type="entry name" value="BPD_transp_1_N"/>
</dbReference>
<reference evidence="9 10" key="1">
    <citation type="submission" date="2018-08" db="EMBL/GenBank/DDBJ databases">
        <title>Sequencing the genomes of 1000 actinobacteria strains.</title>
        <authorList>
            <person name="Klenk H.-P."/>
        </authorList>
    </citation>
    <scope>NUCLEOTIDE SEQUENCE [LARGE SCALE GENOMIC DNA]</scope>
    <source>
        <strain evidence="9 10">DSM 22891</strain>
    </source>
</reference>
<evidence type="ECO:0000256" key="1">
    <source>
        <dbReference type="ARBA" id="ARBA00004651"/>
    </source>
</evidence>
<dbReference type="Pfam" id="PF00528">
    <property type="entry name" value="BPD_transp_1"/>
    <property type="match status" value="1"/>
</dbReference>
<evidence type="ECO:0000256" key="7">
    <source>
        <dbReference type="RuleBase" id="RU363032"/>
    </source>
</evidence>
<dbReference type="Pfam" id="PF19300">
    <property type="entry name" value="BPD_transp_1_N"/>
    <property type="match status" value="1"/>
</dbReference>
<dbReference type="SUPFAM" id="SSF161098">
    <property type="entry name" value="MetI-like"/>
    <property type="match status" value="1"/>
</dbReference>
<keyword evidence="6 7" id="KW-0472">Membrane</keyword>
<feature type="transmembrane region" description="Helical" evidence="7">
    <location>
        <begin position="137"/>
        <end position="162"/>
    </location>
</feature>
<keyword evidence="3" id="KW-1003">Cell membrane</keyword>
<sequence length="328" mass="36309">MVAFIVRRCLYMVVTLFVISIVSFILIEAPPGDALTAEIQRLRSIGNNVSEDQIKALEERYGMNDPVLVKYGKWASGFIVGDFGQSFTHRTEVSELIWGRMGYTVLLAGTSLILAWLIAIPIGVYSATHRYSPLDYVITLFQFIGVAIPEFLLALIVLVFAARFLGMDVGGLFSVDFEEKPWSFAKFVDLLKHLWIPLVVISASSTAWLTRVMRANLLDVLNQQYIQTARAKGVLERRVIWKHAVRNAVHPLIMAAGTTLPVIISGEAIVGIVLNLPTIGPLFLDALINQDMYLAVSVLMLLSILLVIGNLLADIALAWVDPRARSAE</sequence>
<dbReference type="RefSeq" id="WP_115849508.1">
    <property type="nucleotide sequence ID" value="NZ_QTUC01000001.1"/>
</dbReference>
<dbReference type="OrthoDB" id="3747763at2"/>
<feature type="transmembrane region" description="Helical" evidence="7">
    <location>
        <begin position="9"/>
        <end position="27"/>
    </location>
</feature>
<comment type="similarity">
    <text evidence="7">Belongs to the binding-protein-dependent transport system permease family.</text>
</comment>
<keyword evidence="4 7" id="KW-0812">Transmembrane</keyword>
<evidence type="ECO:0000313" key="10">
    <source>
        <dbReference type="Proteomes" id="UP000256485"/>
    </source>
</evidence>
<evidence type="ECO:0000256" key="5">
    <source>
        <dbReference type="ARBA" id="ARBA00022989"/>
    </source>
</evidence>
<dbReference type="AlphaFoldDB" id="A0A3D9V309"/>
<dbReference type="Gene3D" id="1.10.3720.10">
    <property type="entry name" value="MetI-like"/>
    <property type="match status" value="1"/>
</dbReference>
<dbReference type="GO" id="GO:0005886">
    <property type="term" value="C:plasma membrane"/>
    <property type="evidence" value="ECO:0007669"/>
    <property type="project" value="UniProtKB-SubCell"/>
</dbReference>
<name>A0A3D9V309_THECX</name>
<organism evidence="9 10">
    <name type="scientific">Thermasporomyces composti</name>
    <dbReference type="NCBI Taxonomy" id="696763"/>
    <lineage>
        <taxon>Bacteria</taxon>
        <taxon>Bacillati</taxon>
        <taxon>Actinomycetota</taxon>
        <taxon>Actinomycetes</taxon>
        <taxon>Propionibacteriales</taxon>
        <taxon>Nocardioidaceae</taxon>
        <taxon>Thermasporomyces</taxon>
    </lineage>
</organism>
<evidence type="ECO:0000256" key="6">
    <source>
        <dbReference type="ARBA" id="ARBA00023136"/>
    </source>
</evidence>
<proteinExistence type="inferred from homology"/>
<comment type="subcellular location">
    <subcellularLocation>
        <location evidence="1 7">Cell membrane</location>
        <topology evidence="1 7">Multi-pass membrane protein</topology>
    </subcellularLocation>
</comment>
<dbReference type="EMBL" id="QTUC01000001">
    <property type="protein sequence ID" value="REF35776.1"/>
    <property type="molecule type" value="Genomic_DNA"/>
</dbReference>
<evidence type="ECO:0000256" key="2">
    <source>
        <dbReference type="ARBA" id="ARBA00022448"/>
    </source>
</evidence>